<reference evidence="4 5" key="1">
    <citation type="submission" date="2020-08" db="EMBL/GenBank/DDBJ databases">
        <title>The Agave Microbiome: Exploring the role of microbial communities in plant adaptations to desert environments.</title>
        <authorList>
            <person name="Partida-Martinez L.P."/>
        </authorList>
    </citation>
    <scope>NUCLEOTIDE SEQUENCE [LARGE SCALE GENOMIC DNA]</scope>
    <source>
        <strain evidence="4 5">AT3.9</strain>
    </source>
</reference>
<dbReference type="Pfam" id="PF00583">
    <property type="entry name" value="Acetyltransf_1"/>
    <property type="match status" value="1"/>
</dbReference>
<name>A0A7W4YXF0_9HYPH</name>
<dbReference type="CDD" id="cd04301">
    <property type="entry name" value="NAT_SF"/>
    <property type="match status" value="1"/>
</dbReference>
<keyword evidence="2" id="KW-0012">Acyltransferase</keyword>
<organism evidence="4 5">
    <name type="scientific">Microvirga lupini</name>
    <dbReference type="NCBI Taxonomy" id="420324"/>
    <lineage>
        <taxon>Bacteria</taxon>
        <taxon>Pseudomonadati</taxon>
        <taxon>Pseudomonadota</taxon>
        <taxon>Alphaproteobacteria</taxon>
        <taxon>Hyphomicrobiales</taxon>
        <taxon>Methylobacteriaceae</taxon>
        <taxon>Microvirga</taxon>
    </lineage>
</organism>
<keyword evidence="1 4" id="KW-0808">Transferase</keyword>
<dbReference type="InterPro" id="IPR000182">
    <property type="entry name" value="GNAT_dom"/>
</dbReference>
<protein>
    <submittedName>
        <fullName evidence="4">Putative N-acetyltransferase YhbS</fullName>
    </submittedName>
</protein>
<keyword evidence="5" id="KW-1185">Reference proteome</keyword>
<dbReference type="RefSeq" id="WP_246408264.1">
    <property type="nucleotide sequence ID" value="NZ_JACHWB010000005.1"/>
</dbReference>
<evidence type="ECO:0000313" key="5">
    <source>
        <dbReference type="Proteomes" id="UP000532010"/>
    </source>
</evidence>
<proteinExistence type="predicted"/>
<dbReference type="InterPro" id="IPR016181">
    <property type="entry name" value="Acyl_CoA_acyltransferase"/>
</dbReference>
<dbReference type="Proteomes" id="UP000532010">
    <property type="component" value="Unassembled WGS sequence"/>
</dbReference>
<dbReference type="AlphaFoldDB" id="A0A7W4YXF0"/>
<dbReference type="PROSITE" id="PS51186">
    <property type="entry name" value="GNAT"/>
    <property type="match status" value="1"/>
</dbReference>
<evidence type="ECO:0000256" key="1">
    <source>
        <dbReference type="ARBA" id="ARBA00022679"/>
    </source>
</evidence>
<dbReference type="SUPFAM" id="SSF55729">
    <property type="entry name" value="Acyl-CoA N-acyltransferases (Nat)"/>
    <property type="match status" value="1"/>
</dbReference>
<gene>
    <name evidence="4" type="ORF">FHR70_003598</name>
</gene>
<dbReference type="Gene3D" id="3.40.630.30">
    <property type="match status" value="1"/>
</dbReference>
<dbReference type="InterPro" id="IPR050832">
    <property type="entry name" value="Bact_Acetyltransf"/>
</dbReference>
<sequence>MSLLTGLVQENRGPGPIPTALVAHEGGHFLGTVSLIECDEDTRPQYTPWVAALWVEPEHRHRRIGAALVEKAVEFAFGTGTQRVYLLAGPHRHSYYARLGWSVIEQTEDGMFILARDTND</sequence>
<dbReference type="PANTHER" id="PTHR43877">
    <property type="entry name" value="AMINOALKYLPHOSPHONATE N-ACETYLTRANSFERASE-RELATED-RELATED"/>
    <property type="match status" value="1"/>
</dbReference>
<evidence type="ECO:0000259" key="3">
    <source>
        <dbReference type="PROSITE" id="PS51186"/>
    </source>
</evidence>
<evidence type="ECO:0000313" key="4">
    <source>
        <dbReference type="EMBL" id="MBB3020512.1"/>
    </source>
</evidence>
<evidence type="ECO:0000256" key="2">
    <source>
        <dbReference type="ARBA" id="ARBA00023315"/>
    </source>
</evidence>
<accession>A0A7W4YXF0</accession>
<comment type="caution">
    <text evidence="4">The sequence shown here is derived from an EMBL/GenBank/DDBJ whole genome shotgun (WGS) entry which is preliminary data.</text>
</comment>
<dbReference type="GO" id="GO:0016747">
    <property type="term" value="F:acyltransferase activity, transferring groups other than amino-acyl groups"/>
    <property type="evidence" value="ECO:0007669"/>
    <property type="project" value="InterPro"/>
</dbReference>
<dbReference type="EMBL" id="JACHWB010000005">
    <property type="protein sequence ID" value="MBB3020512.1"/>
    <property type="molecule type" value="Genomic_DNA"/>
</dbReference>
<feature type="domain" description="N-acetyltransferase" evidence="3">
    <location>
        <begin position="1"/>
        <end position="119"/>
    </location>
</feature>